<evidence type="ECO:0000313" key="4">
    <source>
        <dbReference type="Proteomes" id="UP000321558"/>
    </source>
</evidence>
<dbReference type="RefSeq" id="WP_147211317.1">
    <property type="nucleotide sequence ID" value="NZ_BJYM01000013.1"/>
</dbReference>
<evidence type="ECO:0000256" key="2">
    <source>
        <dbReference type="SAM" id="Phobius"/>
    </source>
</evidence>
<feature type="coiled-coil region" evidence="1">
    <location>
        <begin position="229"/>
        <end position="256"/>
    </location>
</feature>
<feature type="coiled-coil region" evidence="1">
    <location>
        <begin position="403"/>
        <end position="433"/>
    </location>
</feature>
<keyword evidence="1" id="KW-0175">Coiled coil</keyword>
<proteinExistence type="predicted"/>
<comment type="caution">
    <text evidence="3">The sequence shown here is derived from an EMBL/GenBank/DDBJ whole genome shotgun (WGS) entry which is preliminary data.</text>
</comment>
<keyword evidence="2" id="KW-0472">Membrane</keyword>
<keyword evidence="4" id="KW-1185">Reference proteome</keyword>
<name>A0A511ZLN2_9BACI</name>
<dbReference type="EMBL" id="BJYM01000013">
    <property type="protein sequence ID" value="GEN88358.1"/>
    <property type="molecule type" value="Genomic_DNA"/>
</dbReference>
<keyword evidence="2" id="KW-1133">Transmembrane helix</keyword>
<gene>
    <name evidence="3" type="ORF">OSO01_30970</name>
</gene>
<accession>A0A511ZLN2</accession>
<keyword evidence="2" id="KW-0812">Transmembrane</keyword>
<dbReference type="AlphaFoldDB" id="A0A511ZLN2"/>
<dbReference type="STRING" id="582851.GCA_900162665_01873"/>
<organism evidence="3 4">
    <name type="scientific">Oceanobacillus sojae</name>
    <dbReference type="NCBI Taxonomy" id="582851"/>
    <lineage>
        <taxon>Bacteria</taxon>
        <taxon>Bacillati</taxon>
        <taxon>Bacillota</taxon>
        <taxon>Bacilli</taxon>
        <taxon>Bacillales</taxon>
        <taxon>Bacillaceae</taxon>
        <taxon>Oceanobacillus</taxon>
    </lineage>
</organism>
<sequence length="715" mass="80848">MKKKIKRLFLKDKGSVSIYAIIIILPIFVLNALLIDTLRILSAERQIDSAMETALRSTMSHFSSDLADVGLFAYGGEDAGTDFTTYMNNQFYSSSELSGTQNLSRPMITSATASFDTSRNLVDYSVFRHQVVESMKYQAPVQMGTDLFDLLTNNDISVEDVEKAEELVENYEEILDLMKKRNAEIDKAIEQLTPYNKLIKEDIGAEVIGKKVTSDEETIPEGIETFQQLVFYLDRYQELKEKKENEEELTSDEEKEITSYEDGVKEKPYKSVIDMEIYHTDIPKHLVGSNRDVNNPASGSAKDYNDQINELMGGSESLEELEEFTLNDEFFTDILDNEDQIYENIRFDKSLEGSPEQGNLGNFSVGQLFLAFYVAIEDGDKALADAIVQSIENKLGNLKKGQVKKIEDQMQKYDKVKKALENVDIQAEEEKADESFGSLWAELNKYNDIKNQISGDNQLYAELDSIIAEYDGVTGQGGDDGESSRLQFIKDAFERFKEFVEFMQGFPTSVRNELYINEYIMANYGSKAPYELASAESYAFSTKKAQYITYGYNVAGMNYFMFMKDIALILFVGNLIGQGLQGGFAGPLGFFKALSGALITTLQDVNTLTTGKYTLQWNPFKTFGGKGVPINMPMFLRIIMAMKSTNETYNNEKARRLQAVITKETGVHLNNSPSYIEGNVQGRVKLWFIPQLAEVLPGNVEGSYYIFDRRKVYSY</sequence>
<reference evidence="3 4" key="1">
    <citation type="submission" date="2019-07" db="EMBL/GenBank/DDBJ databases">
        <title>Whole genome shotgun sequence of Oceanobacillus sojae NBRC 105379.</title>
        <authorList>
            <person name="Hosoyama A."/>
            <person name="Uohara A."/>
            <person name="Ohji S."/>
            <person name="Ichikawa N."/>
        </authorList>
    </citation>
    <scope>NUCLEOTIDE SEQUENCE [LARGE SCALE GENOMIC DNA]</scope>
    <source>
        <strain evidence="3 4">NBRC 105379</strain>
    </source>
</reference>
<feature type="coiled-coil region" evidence="1">
    <location>
        <begin position="154"/>
        <end position="188"/>
    </location>
</feature>
<feature type="transmembrane region" description="Helical" evidence="2">
    <location>
        <begin position="16"/>
        <end position="35"/>
    </location>
</feature>
<dbReference type="Proteomes" id="UP000321558">
    <property type="component" value="Unassembled WGS sequence"/>
</dbReference>
<dbReference type="OrthoDB" id="2385264at2"/>
<evidence type="ECO:0000256" key="1">
    <source>
        <dbReference type="SAM" id="Coils"/>
    </source>
</evidence>
<protein>
    <submittedName>
        <fullName evidence="3">Uncharacterized protein</fullName>
    </submittedName>
</protein>
<evidence type="ECO:0000313" key="3">
    <source>
        <dbReference type="EMBL" id="GEN88358.1"/>
    </source>
</evidence>